<accession>A0A449BBU3</accession>
<comment type="cofactor">
    <cofactor evidence="1">
        <name>Mg(2+)</name>
        <dbReference type="ChEBI" id="CHEBI:18420"/>
    </cofactor>
</comment>
<dbReference type="SUPFAM" id="SSF55811">
    <property type="entry name" value="Nudix"/>
    <property type="match status" value="1"/>
</dbReference>
<dbReference type="CDD" id="cd03425">
    <property type="entry name" value="NUDIX_MutT_NudA_like"/>
    <property type="match status" value="1"/>
</dbReference>
<evidence type="ECO:0000256" key="5">
    <source>
        <dbReference type="ARBA" id="ARBA00022723"/>
    </source>
</evidence>
<dbReference type="PRINTS" id="PR00502">
    <property type="entry name" value="NUDIXFAMILY"/>
</dbReference>
<dbReference type="STRING" id="1278311.GCA_000428705_00810"/>
<evidence type="ECO:0000256" key="10">
    <source>
        <dbReference type="ARBA" id="ARBA00035861"/>
    </source>
</evidence>
<dbReference type="GO" id="GO:0046872">
    <property type="term" value="F:metal ion binding"/>
    <property type="evidence" value="ECO:0007669"/>
    <property type="project" value="UniProtKB-KW"/>
</dbReference>
<dbReference type="EC" id="3.6.1.55" evidence="11"/>
<dbReference type="GO" id="GO:0044716">
    <property type="term" value="F:8-oxo-GDP phosphatase activity"/>
    <property type="evidence" value="ECO:0007669"/>
    <property type="project" value="TreeGrafter"/>
</dbReference>
<dbReference type="RefSeq" id="WP_026390419.1">
    <property type="nucleotide sequence ID" value="NZ_LR215048.1"/>
</dbReference>
<keyword evidence="6" id="KW-0227">DNA damage</keyword>
<gene>
    <name evidence="13" type="primary">nudG</name>
    <name evidence="13" type="ORF">NCTC10138_00259</name>
</gene>
<dbReference type="PANTHER" id="PTHR47707">
    <property type="entry name" value="8-OXO-DGTP DIPHOSPHATASE"/>
    <property type="match status" value="1"/>
</dbReference>
<dbReference type="InterPro" id="IPR000086">
    <property type="entry name" value="NUDIX_hydrolase_dom"/>
</dbReference>
<keyword evidence="5" id="KW-0479">Metal-binding</keyword>
<evidence type="ECO:0000256" key="11">
    <source>
        <dbReference type="ARBA" id="ARBA00038905"/>
    </source>
</evidence>
<dbReference type="GO" id="GO:0008413">
    <property type="term" value="F:8-oxo-7,8-dihydroguanosine triphosphate pyrophosphatase activity"/>
    <property type="evidence" value="ECO:0007669"/>
    <property type="project" value="TreeGrafter"/>
</dbReference>
<evidence type="ECO:0000256" key="2">
    <source>
        <dbReference type="ARBA" id="ARBA00005582"/>
    </source>
</evidence>
<protein>
    <recommendedName>
        <fullName evidence="11">8-oxo-dGTP diphosphatase</fullName>
        <ecNumber evidence="11">3.6.1.55</ecNumber>
    </recommendedName>
</protein>
<evidence type="ECO:0000313" key="14">
    <source>
        <dbReference type="Proteomes" id="UP000289841"/>
    </source>
</evidence>
<dbReference type="InterPro" id="IPR029119">
    <property type="entry name" value="MutY_C"/>
</dbReference>
<dbReference type="PROSITE" id="PS51462">
    <property type="entry name" value="NUDIX"/>
    <property type="match status" value="1"/>
</dbReference>
<dbReference type="InterPro" id="IPR020476">
    <property type="entry name" value="Nudix_hydrolase"/>
</dbReference>
<evidence type="ECO:0000256" key="1">
    <source>
        <dbReference type="ARBA" id="ARBA00001946"/>
    </source>
</evidence>
<dbReference type="GO" id="GO:0044715">
    <property type="term" value="F:8-oxo-dGDP phosphatase activity"/>
    <property type="evidence" value="ECO:0007669"/>
    <property type="project" value="TreeGrafter"/>
</dbReference>
<evidence type="ECO:0000256" key="8">
    <source>
        <dbReference type="ARBA" id="ARBA00022842"/>
    </source>
</evidence>
<dbReference type="Gene3D" id="3.90.79.10">
    <property type="entry name" value="Nucleoside Triphosphate Pyrophosphohydrolase"/>
    <property type="match status" value="1"/>
</dbReference>
<dbReference type="PANTHER" id="PTHR47707:SF1">
    <property type="entry name" value="NUDIX HYDROLASE FAMILY PROTEIN"/>
    <property type="match status" value="1"/>
</dbReference>
<dbReference type="Proteomes" id="UP000289841">
    <property type="component" value="Chromosome"/>
</dbReference>
<evidence type="ECO:0000256" key="7">
    <source>
        <dbReference type="ARBA" id="ARBA00022801"/>
    </source>
</evidence>
<evidence type="ECO:0000259" key="12">
    <source>
        <dbReference type="PROSITE" id="PS51462"/>
    </source>
</evidence>
<comment type="similarity">
    <text evidence="2">Belongs to the Nudix hydrolase family.</text>
</comment>
<proteinExistence type="inferred from homology"/>
<dbReference type="EMBL" id="LR215048">
    <property type="protein sequence ID" value="VEU79906.1"/>
    <property type="molecule type" value="Genomic_DNA"/>
</dbReference>
<dbReference type="GO" id="GO:0035539">
    <property type="term" value="F:8-oxo-7,8-dihydrodeoxyguanosine triphosphate pyrophosphatase activity"/>
    <property type="evidence" value="ECO:0007669"/>
    <property type="project" value="UniProtKB-EC"/>
</dbReference>
<evidence type="ECO:0000256" key="4">
    <source>
        <dbReference type="ARBA" id="ARBA00022705"/>
    </source>
</evidence>
<dbReference type="GO" id="GO:0006260">
    <property type="term" value="P:DNA replication"/>
    <property type="evidence" value="ECO:0007669"/>
    <property type="project" value="UniProtKB-KW"/>
</dbReference>
<dbReference type="InterPro" id="IPR047127">
    <property type="entry name" value="MutT-like"/>
</dbReference>
<evidence type="ECO:0000256" key="3">
    <source>
        <dbReference type="ARBA" id="ARBA00022457"/>
    </source>
</evidence>
<dbReference type="OrthoDB" id="9810648at2"/>
<keyword evidence="9" id="KW-0234">DNA repair</keyword>
<keyword evidence="8" id="KW-0460">Magnesium</keyword>
<name>A0A449BBU3_HAPAX</name>
<dbReference type="Pfam" id="PF14815">
    <property type="entry name" value="NUDIX_4"/>
    <property type="match status" value="1"/>
</dbReference>
<dbReference type="AlphaFoldDB" id="A0A449BBU3"/>
<evidence type="ECO:0000313" key="13">
    <source>
        <dbReference type="EMBL" id="VEU79906.1"/>
    </source>
</evidence>
<dbReference type="KEGG" id="aaxa:NCTC10138_00259"/>
<keyword evidence="3" id="KW-0515">Mutator protein</keyword>
<comment type="catalytic activity">
    <reaction evidence="10">
        <text>8-oxo-dGTP + H2O = 8-oxo-dGMP + diphosphate + H(+)</text>
        <dbReference type="Rhea" id="RHEA:31575"/>
        <dbReference type="ChEBI" id="CHEBI:15377"/>
        <dbReference type="ChEBI" id="CHEBI:15378"/>
        <dbReference type="ChEBI" id="CHEBI:33019"/>
        <dbReference type="ChEBI" id="CHEBI:63224"/>
        <dbReference type="ChEBI" id="CHEBI:77896"/>
        <dbReference type="EC" id="3.6.1.55"/>
    </reaction>
</comment>
<evidence type="ECO:0000256" key="9">
    <source>
        <dbReference type="ARBA" id="ARBA00023204"/>
    </source>
</evidence>
<reference evidence="13 14" key="1">
    <citation type="submission" date="2019-01" db="EMBL/GenBank/DDBJ databases">
        <authorList>
            <consortium name="Pathogen Informatics"/>
        </authorList>
    </citation>
    <scope>NUCLEOTIDE SEQUENCE [LARGE SCALE GENOMIC DNA]</scope>
    <source>
        <strain evidence="13 14">NCTC10138</strain>
    </source>
</reference>
<keyword evidence="4" id="KW-0235">DNA replication</keyword>
<dbReference type="InterPro" id="IPR015797">
    <property type="entry name" value="NUDIX_hydrolase-like_dom_sf"/>
</dbReference>
<keyword evidence="14" id="KW-1185">Reference proteome</keyword>
<feature type="domain" description="Nudix hydrolase" evidence="12">
    <location>
        <begin position="2"/>
        <end position="127"/>
    </location>
</feature>
<keyword evidence="7 13" id="KW-0378">Hydrolase</keyword>
<organism evidence="13 14">
    <name type="scientific">Haploplasma axanthum</name>
    <name type="common">Acholeplasma axanthum</name>
    <dbReference type="NCBI Taxonomy" id="29552"/>
    <lineage>
        <taxon>Bacteria</taxon>
        <taxon>Bacillati</taxon>
        <taxon>Mycoplasmatota</taxon>
        <taxon>Mollicutes</taxon>
        <taxon>Acholeplasmatales</taxon>
        <taxon>Acholeplasmataceae</taxon>
        <taxon>Haploplasma</taxon>
    </lineage>
</organism>
<dbReference type="GO" id="GO:0006281">
    <property type="term" value="P:DNA repair"/>
    <property type="evidence" value="ECO:0007669"/>
    <property type="project" value="UniProtKB-KW"/>
</dbReference>
<sequence length="128" mass="14834">MKKHIEVVAAVIKKDNKYFCAQRKDSGELAKKWEFPGGKVEAGETPEQALKRELMEELEIDIKINKFIMTVEHEYNSFELTMHAFLCETDKEIVLTEHLDSKWLLIDQLSDLDWAAADLPIVDKLKEV</sequence>
<evidence type="ECO:0000256" key="6">
    <source>
        <dbReference type="ARBA" id="ARBA00022763"/>
    </source>
</evidence>